<evidence type="ECO:0000256" key="1">
    <source>
        <dbReference type="SAM" id="Phobius"/>
    </source>
</evidence>
<reference evidence="2" key="1">
    <citation type="journal article" date="2020" name="Nature">
        <title>Giant virus diversity and host interactions through global metagenomics.</title>
        <authorList>
            <person name="Schulz F."/>
            <person name="Roux S."/>
            <person name="Paez-Espino D."/>
            <person name="Jungbluth S."/>
            <person name="Walsh D.A."/>
            <person name="Denef V.J."/>
            <person name="McMahon K.D."/>
            <person name="Konstantinidis K.T."/>
            <person name="Eloe-Fadrosh E.A."/>
            <person name="Kyrpides N.C."/>
            <person name="Woyke T."/>
        </authorList>
    </citation>
    <scope>NUCLEOTIDE SEQUENCE</scope>
    <source>
        <strain evidence="2">GVMAG-M-3300025860-20</strain>
    </source>
</reference>
<accession>A0A6C0J6Z8</accession>
<feature type="transmembrane region" description="Helical" evidence="1">
    <location>
        <begin position="6"/>
        <end position="25"/>
    </location>
</feature>
<organism evidence="2">
    <name type="scientific">viral metagenome</name>
    <dbReference type="NCBI Taxonomy" id="1070528"/>
    <lineage>
        <taxon>unclassified sequences</taxon>
        <taxon>metagenomes</taxon>
        <taxon>organismal metagenomes</taxon>
    </lineage>
</organism>
<dbReference type="EMBL" id="MN740327">
    <property type="protein sequence ID" value="QHU00486.1"/>
    <property type="molecule type" value="Genomic_DNA"/>
</dbReference>
<sequence length="150" mass="17353">MMTLSNNNKGVIIVIFFALAALFIFKQYKSNLQVGGHTLSGALSDDINEDKIGYNIRKVNKNTLRPYVKKRVKKSILDFFDSVTSSQKGGEGDDGKPSGFFLWPVSDGDDTIRRWQHRVYDNTFYTLNKKAINKMERKMYKNYRKIIEKL</sequence>
<keyword evidence="1" id="KW-1133">Transmembrane helix</keyword>
<protein>
    <submittedName>
        <fullName evidence="2">Uncharacterized protein</fullName>
    </submittedName>
</protein>
<keyword evidence="1" id="KW-0472">Membrane</keyword>
<keyword evidence="1" id="KW-0812">Transmembrane</keyword>
<proteinExistence type="predicted"/>
<dbReference type="AlphaFoldDB" id="A0A6C0J6Z8"/>
<evidence type="ECO:0000313" key="2">
    <source>
        <dbReference type="EMBL" id="QHU00486.1"/>
    </source>
</evidence>
<name>A0A6C0J6Z8_9ZZZZ</name>